<gene>
    <name evidence="2" type="ORF">BDP81DRAFT_398315</name>
</gene>
<reference evidence="2" key="1">
    <citation type="submission" date="2021-06" db="EMBL/GenBank/DDBJ databases">
        <title>Comparative genomics, transcriptomics and evolutionary studies reveal genomic signatures of adaptation to plant cell wall in hemibiotrophic fungi.</title>
        <authorList>
            <consortium name="DOE Joint Genome Institute"/>
            <person name="Baroncelli R."/>
            <person name="Diaz J.F."/>
            <person name="Benocci T."/>
            <person name="Peng M."/>
            <person name="Battaglia E."/>
            <person name="Haridas S."/>
            <person name="Andreopoulos W."/>
            <person name="Labutti K."/>
            <person name="Pangilinan J."/>
            <person name="Floch G.L."/>
            <person name="Makela M.R."/>
            <person name="Henrissat B."/>
            <person name="Grigoriev I.V."/>
            <person name="Crouch J.A."/>
            <person name="De Vries R.P."/>
            <person name="Sukno S.A."/>
            <person name="Thon M.R."/>
        </authorList>
    </citation>
    <scope>NUCLEOTIDE SEQUENCE</scope>
    <source>
        <strain evidence="2">CBS 102054</strain>
    </source>
</reference>
<proteinExistence type="predicted"/>
<keyword evidence="3" id="KW-1185">Reference proteome</keyword>
<sequence length="220" mass="23072">MEDWLEDTVLDALEQVAAGTNQSMINVLVAVQGVVDDYDYGDSLNTNTAVADIGSYARGWNQLSANSLAILPAPTATGLTGHNANTNGVVSHQVPVSQAISATPASRYHQQLHGNGHLVSVTGANNPAMAPFNGQLPLNTGNGTPSRLRNTDISPQVIHSQIAQVNAELAQARQVEMGSAIDQASGSTAGGSAPIRGCSRRFKHKSSRTRHCKKDHSASN</sequence>
<protein>
    <submittedName>
        <fullName evidence="2">Uncharacterized protein</fullName>
    </submittedName>
</protein>
<name>A0AAI9ZHH4_9PEZI</name>
<accession>A0AAI9ZHH4</accession>
<comment type="caution">
    <text evidence="2">The sequence shown here is derived from an EMBL/GenBank/DDBJ whole genome shotgun (WGS) entry which is preliminary data.</text>
</comment>
<feature type="compositionally biased region" description="Basic residues" evidence="1">
    <location>
        <begin position="198"/>
        <end position="214"/>
    </location>
</feature>
<dbReference type="EMBL" id="JAHMHQ010000023">
    <property type="protein sequence ID" value="KAK1624679.1"/>
    <property type="molecule type" value="Genomic_DNA"/>
</dbReference>
<organism evidence="2 3">
    <name type="scientific">Colletotrichum phormii</name>
    <dbReference type="NCBI Taxonomy" id="359342"/>
    <lineage>
        <taxon>Eukaryota</taxon>
        <taxon>Fungi</taxon>
        <taxon>Dikarya</taxon>
        <taxon>Ascomycota</taxon>
        <taxon>Pezizomycotina</taxon>
        <taxon>Sordariomycetes</taxon>
        <taxon>Hypocreomycetidae</taxon>
        <taxon>Glomerellales</taxon>
        <taxon>Glomerellaceae</taxon>
        <taxon>Colletotrichum</taxon>
        <taxon>Colletotrichum acutatum species complex</taxon>
    </lineage>
</organism>
<dbReference type="AlphaFoldDB" id="A0AAI9ZHH4"/>
<evidence type="ECO:0000313" key="3">
    <source>
        <dbReference type="Proteomes" id="UP001243989"/>
    </source>
</evidence>
<evidence type="ECO:0000313" key="2">
    <source>
        <dbReference type="EMBL" id="KAK1624679.1"/>
    </source>
</evidence>
<dbReference type="RefSeq" id="XP_060440674.1">
    <property type="nucleotide sequence ID" value="XM_060588439.1"/>
</dbReference>
<feature type="region of interest" description="Disordered" evidence="1">
    <location>
        <begin position="182"/>
        <end position="220"/>
    </location>
</feature>
<dbReference type="GeneID" id="85473301"/>
<evidence type="ECO:0000256" key="1">
    <source>
        <dbReference type="SAM" id="MobiDB-lite"/>
    </source>
</evidence>
<dbReference type="Proteomes" id="UP001243989">
    <property type="component" value="Unassembled WGS sequence"/>
</dbReference>